<organism evidence="2 3">
    <name type="scientific">Nocardioides cavernae</name>
    <dbReference type="NCBI Taxonomy" id="1921566"/>
    <lineage>
        <taxon>Bacteria</taxon>
        <taxon>Bacillati</taxon>
        <taxon>Actinomycetota</taxon>
        <taxon>Actinomycetes</taxon>
        <taxon>Propionibacteriales</taxon>
        <taxon>Nocardioidaceae</taxon>
        <taxon>Nocardioides</taxon>
    </lineage>
</organism>
<evidence type="ECO:0000313" key="2">
    <source>
        <dbReference type="EMBL" id="MBD3924171.1"/>
    </source>
</evidence>
<protein>
    <submittedName>
        <fullName evidence="2">Uncharacterized protein</fullName>
    </submittedName>
</protein>
<accession>A0ABR8NAC1</accession>
<evidence type="ECO:0000256" key="1">
    <source>
        <dbReference type="SAM" id="MobiDB-lite"/>
    </source>
</evidence>
<comment type="caution">
    <text evidence="2">The sequence shown here is derived from an EMBL/GenBank/DDBJ whole genome shotgun (WGS) entry which is preliminary data.</text>
</comment>
<feature type="region of interest" description="Disordered" evidence="1">
    <location>
        <begin position="33"/>
        <end position="58"/>
    </location>
</feature>
<name>A0ABR8NAC1_9ACTN</name>
<sequence length="58" mass="6018">MVSVILISTAALLVAIVGCAVIWRMDALRADEIEHTPPPEPKQPGGPNGSLPASPRSS</sequence>
<proteinExistence type="predicted"/>
<gene>
    <name evidence="2" type="ORF">IEZ26_06025</name>
</gene>
<keyword evidence="3" id="KW-1185">Reference proteome</keyword>
<evidence type="ECO:0000313" key="3">
    <source>
        <dbReference type="Proteomes" id="UP000618818"/>
    </source>
</evidence>
<dbReference type="Proteomes" id="UP000618818">
    <property type="component" value="Unassembled WGS sequence"/>
</dbReference>
<dbReference type="RefSeq" id="WP_191193961.1">
    <property type="nucleotide sequence ID" value="NZ_JACXYZ010000001.1"/>
</dbReference>
<dbReference type="EMBL" id="JACXYZ010000001">
    <property type="protein sequence ID" value="MBD3924171.1"/>
    <property type="molecule type" value="Genomic_DNA"/>
</dbReference>
<reference evidence="2 3" key="1">
    <citation type="submission" date="2020-09" db="EMBL/GenBank/DDBJ databases">
        <title>novel species in genus Nocardioides.</title>
        <authorList>
            <person name="Zhang G."/>
        </authorList>
    </citation>
    <scope>NUCLEOTIDE SEQUENCE [LARGE SCALE GENOMIC DNA]</scope>
    <source>
        <strain evidence="2 3">KCTC 39551</strain>
    </source>
</reference>